<evidence type="ECO:0000256" key="1">
    <source>
        <dbReference type="ARBA" id="ARBA00022694"/>
    </source>
</evidence>
<dbReference type="PANTHER" id="PTHR21600">
    <property type="entry name" value="MITOCHONDRIAL RNA PSEUDOURIDINE SYNTHASE"/>
    <property type="match status" value="1"/>
</dbReference>
<accession>A0ABT4JPK0</accession>
<reference evidence="11" key="1">
    <citation type="submission" date="2022-12" db="EMBL/GenBank/DDBJ databases">
        <title>Marinomonas 15G1-11 sp. nov, isolated from marine algae.</title>
        <authorList>
            <person name="Butt M."/>
            <person name="Choi D.G."/>
            <person name="Kim J.M."/>
            <person name="Lee J.K."/>
            <person name="Baek J.H."/>
            <person name="Jeon C.O."/>
        </authorList>
    </citation>
    <scope>NUCLEOTIDE SEQUENCE</scope>
    <source>
        <strain evidence="11">15G1-11</strain>
    </source>
</reference>
<evidence type="ECO:0000256" key="5">
    <source>
        <dbReference type="ARBA" id="ARBA00038943"/>
    </source>
</evidence>
<sequence length="246" mass="28268">MIDTLPILFQDEHIVVINKPEGLLVHRTHLDKQEEEAVVQRLRDQIGQWVFPVHRLDRATSGVLVLALSPAVARDFGTQFENHEIEKTYHALVRGHLASRGNINYPLAKINEVKGSARAKVAGTEKAAETHYKTLTHFTLPMAVSRYDEARCSLVEITPRQGRKHQIRRHFKHIFHPLIGDTRYGCRHYNALFKLDLLPKRMFLHALNIRFFHPITHQIMDIKAPYPDSFTGTITWLNTHGLAEAV</sequence>
<dbReference type="InterPro" id="IPR006145">
    <property type="entry name" value="PsdUridine_synth_RsuA/RluA"/>
</dbReference>
<evidence type="ECO:0000256" key="9">
    <source>
        <dbReference type="ARBA" id="ARBA00043049"/>
    </source>
</evidence>
<dbReference type="Gene3D" id="3.30.2350.10">
    <property type="entry name" value="Pseudouridine synthase"/>
    <property type="match status" value="1"/>
</dbReference>
<dbReference type="InterPro" id="IPR006224">
    <property type="entry name" value="PsdUridine_synth_RluA-like_CS"/>
</dbReference>
<evidence type="ECO:0000256" key="4">
    <source>
        <dbReference type="ARBA" id="ARBA00037670"/>
    </source>
</evidence>
<evidence type="ECO:0000256" key="2">
    <source>
        <dbReference type="ARBA" id="ARBA00023235"/>
    </source>
</evidence>
<evidence type="ECO:0000256" key="8">
    <source>
        <dbReference type="ARBA" id="ARBA00041975"/>
    </source>
</evidence>
<dbReference type="PROSITE" id="PS01129">
    <property type="entry name" value="PSI_RLU"/>
    <property type="match status" value="1"/>
</dbReference>
<evidence type="ECO:0000259" key="10">
    <source>
        <dbReference type="Pfam" id="PF00849"/>
    </source>
</evidence>
<dbReference type="SUPFAM" id="SSF55120">
    <property type="entry name" value="Pseudouridine synthase"/>
    <property type="match status" value="1"/>
</dbReference>
<keyword evidence="1" id="KW-0819">tRNA processing</keyword>
<gene>
    <name evidence="11" type="ORF">O1D97_01185</name>
</gene>
<dbReference type="Proteomes" id="UP001149719">
    <property type="component" value="Unassembled WGS sequence"/>
</dbReference>
<comment type="function">
    <text evidence="4">Responsible for synthesis of pseudouridine from uracil-65 in transfer RNAs.</text>
</comment>
<keyword evidence="12" id="KW-1185">Reference proteome</keyword>
<dbReference type="InterPro" id="IPR050188">
    <property type="entry name" value="RluA_PseudoU_synthase"/>
</dbReference>
<dbReference type="PANTHER" id="PTHR21600:SF56">
    <property type="entry name" value="TRNA PSEUDOURIDINE SYNTHASE C"/>
    <property type="match status" value="1"/>
</dbReference>
<proteinExistence type="predicted"/>
<feature type="domain" description="Pseudouridine synthase RsuA/RluA-like" evidence="10">
    <location>
        <begin position="13"/>
        <end position="173"/>
    </location>
</feature>
<name>A0ABT4JPK0_9GAMM</name>
<comment type="caution">
    <text evidence="11">The sequence shown here is derived from an EMBL/GenBank/DDBJ whole genome shotgun (WGS) entry which is preliminary data.</text>
</comment>
<dbReference type="EMBL" id="JAPUBN010000006">
    <property type="protein sequence ID" value="MCZ2720290.1"/>
    <property type="molecule type" value="Genomic_DNA"/>
</dbReference>
<dbReference type="InterPro" id="IPR020103">
    <property type="entry name" value="PsdUridine_synth_cat_dom_sf"/>
</dbReference>
<evidence type="ECO:0000256" key="7">
    <source>
        <dbReference type="ARBA" id="ARBA00041803"/>
    </source>
</evidence>
<organism evidence="11 12">
    <name type="scientific">Marinomonas phaeophyticola</name>
    <dbReference type="NCBI Taxonomy" id="3004091"/>
    <lineage>
        <taxon>Bacteria</taxon>
        <taxon>Pseudomonadati</taxon>
        <taxon>Pseudomonadota</taxon>
        <taxon>Gammaproteobacteria</taxon>
        <taxon>Oceanospirillales</taxon>
        <taxon>Oceanospirillaceae</taxon>
        <taxon>Marinomonas</taxon>
    </lineage>
</organism>
<evidence type="ECO:0000313" key="11">
    <source>
        <dbReference type="EMBL" id="MCZ2720290.1"/>
    </source>
</evidence>
<comment type="catalytic activity">
    <reaction evidence="3">
        <text>uridine(65) in tRNA = pseudouridine(65) in tRNA</text>
        <dbReference type="Rhea" id="RHEA:42536"/>
        <dbReference type="Rhea" id="RHEA-COMP:10103"/>
        <dbReference type="Rhea" id="RHEA-COMP:10104"/>
        <dbReference type="ChEBI" id="CHEBI:65314"/>
        <dbReference type="ChEBI" id="CHEBI:65315"/>
        <dbReference type="EC" id="5.4.99.26"/>
    </reaction>
</comment>
<keyword evidence="2" id="KW-0413">Isomerase</keyword>
<evidence type="ECO:0000313" key="12">
    <source>
        <dbReference type="Proteomes" id="UP001149719"/>
    </source>
</evidence>
<dbReference type="Pfam" id="PF00849">
    <property type="entry name" value="PseudoU_synth_2"/>
    <property type="match status" value="1"/>
</dbReference>
<protein>
    <recommendedName>
        <fullName evidence="6">tRNA pseudouridine synthase C</fullName>
        <ecNumber evidence="5">5.4.99.26</ecNumber>
    </recommendedName>
    <alternativeName>
        <fullName evidence="8">tRNA pseudouridine(65) synthase</fullName>
    </alternativeName>
    <alternativeName>
        <fullName evidence="9">tRNA pseudouridylate synthase C</fullName>
    </alternativeName>
    <alternativeName>
        <fullName evidence="7">tRNA-uridine isomerase C</fullName>
    </alternativeName>
</protein>
<evidence type="ECO:0000256" key="6">
    <source>
        <dbReference type="ARBA" id="ARBA00040675"/>
    </source>
</evidence>
<evidence type="ECO:0000256" key="3">
    <source>
        <dbReference type="ARBA" id="ARBA00036607"/>
    </source>
</evidence>
<dbReference type="RefSeq" id="WP_269122071.1">
    <property type="nucleotide sequence ID" value="NZ_JAPUBN010000006.1"/>
</dbReference>
<dbReference type="EC" id="5.4.99.26" evidence="5"/>